<reference evidence="1" key="1">
    <citation type="submission" date="2018-05" db="EMBL/GenBank/DDBJ databases">
        <authorList>
            <person name="Lanie J.A."/>
            <person name="Ng W.-L."/>
            <person name="Kazmierczak K.M."/>
            <person name="Andrzejewski T.M."/>
            <person name="Davidsen T.M."/>
            <person name="Wayne K.J."/>
            <person name="Tettelin H."/>
            <person name="Glass J.I."/>
            <person name="Rusch D."/>
            <person name="Podicherti R."/>
            <person name="Tsui H.-C.T."/>
            <person name="Winkler M.E."/>
        </authorList>
    </citation>
    <scope>NUCLEOTIDE SEQUENCE</scope>
</reference>
<protein>
    <recommendedName>
        <fullName evidence="2">Phytanoyl-CoA dioxygenase</fullName>
    </recommendedName>
</protein>
<proteinExistence type="predicted"/>
<evidence type="ECO:0000313" key="1">
    <source>
        <dbReference type="EMBL" id="SVD73874.1"/>
    </source>
</evidence>
<dbReference type="InterPro" id="IPR008775">
    <property type="entry name" value="Phytyl_CoA_dOase-like"/>
</dbReference>
<dbReference type="EMBL" id="UINC01170035">
    <property type="protein sequence ID" value="SVD73874.1"/>
    <property type="molecule type" value="Genomic_DNA"/>
</dbReference>
<name>A0A382XSM6_9ZZZZ</name>
<dbReference type="AlphaFoldDB" id="A0A382XSM6"/>
<organism evidence="1">
    <name type="scientific">marine metagenome</name>
    <dbReference type="NCBI Taxonomy" id="408172"/>
    <lineage>
        <taxon>unclassified sequences</taxon>
        <taxon>metagenomes</taxon>
        <taxon>ecological metagenomes</taxon>
    </lineage>
</organism>
<dbReference type="Gene3D" id="2.60.120.620">
    <property type="entry name" value="q2cbj1_9rhob like domain"/>
    <property type="match status" value="1"/>
</dbReference>
<dbReference type="PANTHER" id="PTHR20883">
    <property type="entry name" value="PHYTANOYL-COA DIOXYGENASE DOMAIN CONTAINING 1"/>
    <property type="match status" value="1"/>
</dbReference>
<feature type="non-terminal residue" evidence="1">
    <location>
        <position position="268"/>
    </location>
</feature>
<dbReference type="SUPFAM" id="SSF51197">
    <property type="entry name" value="Clavaminate synthase-like"/>
    <property type="match status" value="1"/>
</dbReference>
<sequence>GFVHVPDVFDPENTIDPVVDEYAGVLDSLADKLYEQGKIASTYSELEFGDRVTKIYGESGEVHNQFFDFSLPQSGVKPDTPFWAGPAVFNALTAPGLLDVAESIVGGEVYSNPVQHVRIKVPESASPRDKNGNVMFGATPWHQDAGVVNPEADETNILTVWFPLMDAGVENGCLAIVPGSHRGELLTHCPGYKDKDQPGLQIPEHLFDIGSSMPVPVKKGGALLLTKQTVHSALPNISNRIRWSFDLRYQPTGEATGRSVFPGFVARS</sequence>
<dbReference type="Pfam" id="PF05721">
    <property type="entry name" value="PhyH"/>
    <property type="match status" value="1"/>
</dbReference>
<gene>
    <name evidence="1" type="ORF">METZ01_LOCUS426728</name>
</gene>
<feature type="non-terminal residue" evidence="1">
    <location>
        <position position="1"/>
    </location>
</feature>
<dbReference type="PANTHER" id="PTHR20883:SF14">
    <property type="entry name" value="PHYTANOYL-COA DIOXYGENASE"/>
    <property type="match status" value="1"/>
</dbReference>
<accession>A0A382XSM6</accession>
<evidence type="ECO:0008006" key="2">
    <source>
        <dbReference type="Google" id="ProtNLM"/>
    </source>
</evidence>